<dbReference type="EMBL" id="MFUA01000006">
    <property type="protein sequence ID" value="OGI77543.1"/>
    <property type="molecule type" value="Genomic_DNA"/>
</dbReference>
<dbReference type="Proteomes" id="UP000178374">
    <property type="component" value="Unassembled WGS sequence"/>
</dbReference>
<dbReference type="InterPro" id="IPR050261">
    <property type="entry name" value="FrsA_esterase"/>
</dbReference>
<evidence type="ECO:0000313" key="6">
    <source>
        <dbReference type="Proteomes" id="UP000178374"/>
    </source>
</evidence>
<dbReference type="AlphaFoldDB" id="A0A1F6W6K9"/>
<sequence>MKWKKAILINLAVILAIVAGLAVFFTTPFGQPALKTILLVPEVVPSFPVKPLGWVSKAPAVSEVNLQVGDKEIKADLYRPKDNKEHPAVIFTLGTIVTRKDPAVTKFAQALARTGFVVLLPDLPDFLSGFIWTDSVETLISSVQYLENQEYVVQDRIGLIGFCVGGSVSILAAEDKTISDKVNFIIAVSPYFDTYTSLKAIFTEQIGEPGNLRSWQSALVTKETLARGFIELVNDQNDREVFRQWFLRRKLFDTPKLELKEDSRKIFDFITNSDYVRYDQFWENLPQETKAVLLELSPKEKIGNLRANVFILNDKKDTLVPSAEGKQLTESLTRDKVNYLEIDSFEHVRPGTKLPRWAATKQIYRIFGFIYVFFSKVS</sequence>
<comment type="caution">
    <text evidence="5">The sequence shown here is derived from an EMBL/GenBank/DDBJ whole genome shotgun (WGS) entry which is preliminary data.</text>
</comment>
<dbReference type="InterPro" id="IPR029058">
    <property type="entry name" value="AB_hydrolase_fold"/>
</dbReference>
<keyword evidence="3" id="KW-1133">Transmembrane helix</keyword>
<name>A0A1F6W6K9_9BACT</name>
<evidence type="ECO:0000259" key="4">
    <source>
        <dbReference type="Pfam" id="PF00561"/>
    </source>
</evidence>
<dbReference type="SUPFAM" id="SSF53474">
    <property type="entry name" value="alpha/beta-Hydrolases"/>
    <property type="match status" value="1"/>
</dbReference>
<dbReference type="PANTHER" id="PTHR22946">
    <property type="entry name" value="DIENELACTONE HYDROLASE DOMAIN-CONTAINING PROTEIN-RELATED"/>
    <property type="match status" value="1"/>
</dbReference>
<protein>
    <recommendedName>
        <fullName evidence="4">AB hydrolase-1 domain-containing protein</fullName>
    </recommendedName>
</protein>
<gene>
    <name evidence="5" type="ORF">A3B85_02295</name>
</gene>
<keyword evidence="3" id="KW-0472">Membrane</keyword>
<dbReference type="Gene3D" id="3.40.50.1820">
    <property type="entry name" value="alpha/beta hydrolase"/>
    <property type="match status" value="1"/>
</dbReference>
<dbReference type="PANTHER" id="PTHR22946:SF9">
    <property type="entry name" value="POLYKETIDE TRANSFERASE AF380"/>
    <property type="match status" value="1"/>
</dbReference>
<accession>A0A1F6W6K9</accession>
<dbReference type="InterPro" id="IPR000073">
    <property type="entry name" value="AB_hydrolase_1"/>
</dbReference>
<feature type="transmembrane region" description="Helical" evidence="3">
    <location>
        <begin position="7"/>
        <end position="25"/>
    </location>
</feature>
<comment type="similarity">
    <text evidence="2">Belongs to the AB hydrolase superfamily. FUS2 hydrolase family.</text>
</comment>
<organism evidence="5 6">
    <name type="scientific">Candidatus Nomurabacteria bacterium RIFCSPHIGHO2_02_FULL_37_13</name>
    <dbReference type="NCBI Taxonomy" id="1801750"/>
    <lineage>
        <taxon>Bacteria</taxon>
        <taxon>Candidatus Nomuraibacteriota</taxon>
    </lineage>
</organism>
<dbReference type="STRING" id="1801750.A3B85_02295"/>
<keyword evidence="1" id="KW-0378">Hydrolase</keyword>
<reference evidence="5 6" key="1">
    <citation type="journal article" date="2016" name="Nat. Commun.">
        <title>Thousands of microbial genomes shed light on interconnected biogeochemical processes in an aquifer system.</title>
        <authorList>
            <person name="Anantharaman K."/>
            <person name="Brown C.T."/>
            <person name="Hug L.A."/>
            <person name="Sharon I."/>
            <person name="Castelle C.J."/>
            <person name="Probst A.J."/>
            <person name="Thomas B.C."/>
            <person name="Singh A."/>
            <person name="Wilkins M.J."/>
            <person name="Karaoz U."/>
            <person name="Brodie E.L."/>
            <person name="Williams K.H."/>
            <person name="Hubbard S.S."/>
            <person name="Banfield J.F."/>
        </authorList>
    </citation>
    <scope>NUCLEOTIDE SEQUENCE [LARGE SCALE GENOMIC DNA]</scope>
</reference>
<dbReference type="GO" id="GO:0052689">
    <property type="term" value="F:carboxylic ester hydrolase activity"/>
    <property type="evidence" value="ECO:0007669"/>
    <property type="project" value="UniProtKB-ARBA"/>
</dbReference>
<keyword evidence="3" id="KW-0812">Transmembrane</keyword>
<evidence type="ECO:0000256" key="1">
    <source>
        <dbReference type="ARBA" id="ARBA00022801"/>
    </source>
</evidence>
<evidence type="ECO:0000256" key="3">
    <source>
        <dbReference type="SAM" id="Phobius"/>
    </source>
</evidence>
<evidence type="ECO:0000256" key="2">
    <source>
        <dbReference type="ARBA" id="ARBA00038115"/>
    </source>
</evidence>
<feature type="domain" description="AB hydrolase-1" evidence="4">
    <location>
        <begin position="106"/>
        <end position="237"/>
    </location>
</feature>
<dbReference type="Pfam" id="PF00561">
    <property type="entry name" value="Abhydrolase_1"/>
    <property type="match status" value="1"/>
</dbReference>
<evidence type="ECO:0000313" key="5">
    <source>
        <dbReference type="EMBL" id="OGI77543.1"/>
    </source>
</evidence>
<proteinExistence type="inferred from homology"/>